<keyword evidence="1" id="KW-1133">Transmembrane helix</keyword>
<dbReference type="EMBL" id="JAVMIP010000014">
    <property type="protein sequence ID" value="MDS3861617.1"/>
    <property type="molecule type" value="Genomic_DNA"/>
</dbReference>
<sequence length="99" mass="11126">MEGSFILQLIYIVAFTILALLAMGNLIRNLITLGIESQRTYPYARPNHPRVSHPELLDSRGQVIDEPLLVMRSLTLEDARNQLDALYKDSPSSGDETEV</sequence>
<reference evidence="3" key="1">
    <citation type="submission" date="2023-07" db="EMBL/GenBank/DDBJ databases">
        <authorList>
            <person name="Luz R."/>
            <person name="Cordeiro R."/>
            <person name="Fonseca A."/>
            <person name="Goncalves V."/>
        </authorList>
    </citation>
    <scope>NUCLEOTIDE SEQUENCE [LARGE SCALE GENOMIC DNA]</scope>
    <source>
        <strain evidence="3">BACA0444</strain>
    </source>
</reference>
<evidence type="ECO:0000313" key="2">
    <source>
        <dbReference type="EMBL" id="MDS3861617.1"/>
    </source>
</evidence>
<keyword evidence="3" id="KW-1185">Reference proteome</keyword>
<gene>
    <name evidence="2" type="ORF">RIF25_12455</name>
</gene>
<keyword evidence="1" id="KW-0472">Membrane</keyword>
<feature type="transmembrane region" description="Helical" evidence="1">
    <location>
        <begin position="6"/>
        <end position="27"/>
    </location>
</feature>
<dbReference type="InterPro" id="IPR021355">
    <property type="entry name" value="Phage_Syn9_Gp224"/>
</dbReference>
<name>A0AAE4FUQ3_9CYAN</name>
<evidence type="ECO:0000256" key="1">
    <source>
        <dbReference type="SAM" id="Phobius"/>
    </source>
</evidence>
<dbReference type="Pfam" id="PF11189">
    <property type="entry name" value="DUF2973"/>
    <property type="match status" value="1"/>
</dbReference>
<protein>
    <submittedName>
        <fullName evidence="2">DUF2973 domain-containing protein</fullName>
    </submittedName>
</protein>
<dbReference type="Proteomes" id="UP001268256">
    <property type="component" value="Unassembled WGS sequence"/>
</dbReference>
<evidence type="ECO:0000313" key="3">
    <source>
        <dbReference type="Proteomes" id="UP001268256"/>
    </source>
</evidence>
<accession>A0AAE4FUQ3</accession>
<comment type="caution">
    <text evidence="2">The sequence shown here is derived from an EMBL/GenBank/DDBJ whole genome shotgun (WGS) entry which is preliminary data.</text>
</comment>
<dbReference type="AlphaFoldDB" id="A0AAE4FUQ3"/>
<organism evidence="2 3">
    <name type="scientific">Pseudocalidococcus azoricus BACA0444</name>
    <dbReference type="NCBI Taxonomy" id="2918990"/>
    <lineage>
        <taxon>Bacteria</taxon>
        <taxon>Bacillati</taxon>
        <taxon>Cyanobacteriota</taxon>
        <taxon>Cyanophyceae</taxon>
        <taxon>Acaryochloridales</taxon>
        <taxon>Thermosynechococcaceae</taxon>
        <taxon>Pseudocalidococcus</taxon>
        <taxon>Pseudocalidococcus azoricus</taxon>
    </lineage>
</organism>
<proteinExistence type="predicted"/>
<keyword evidence="1" id="KW-0812">Transmembrane</keyword>